<dbReference type="InterPro" id="IPR021095">
    <property type="entry name" value="DUF3734"/>
</dbReference>
<dbReference type="RefSeq" id="WP_151118141.1">
    <property type="nucleotide sequence ID" value="NZ_CP042582.1"/>
</dbReference>
<proteinExistence type="predicted"/>
<evidence type="ECO:0000313" key="7">
    <source>
        <dbReference type="Proteomes" id="UP000325797"/>
    </source>
</evidence>
<dbReference type="CDD" id="cd07209">
    <property type="entry name" value="Pat_hypo_Ecoli_Z1214_like"/>
    <property type="match status" value="1"/>
</dbReference>
<evidence type="ECO:0000256" key="4">
    <source>
        <dbReference type="PROSITE-ProRule" id="PRU01161"/>
    </source>
</evidence>
<dbReference type="AlphaFoldDB" id="A0A5J6MZB9"/>
<protein>
    <submittedName>
        <fullName evidence="6">Membrane protein</fullName>
    </submittedName>
</protein>
<dbReference type="KEGG" id="hadh:FRZ61_26130"/>
<keyword evidence="1 4" id="KW-0378">Hydrolase</keyword>
<keyword evidence="2 4" id="KW-0442">Lipid degradation</keyword>
<dbReference type="PANTHER" id="PTHR14226">
    <property type="entry name" value="NEUROPATHY TARGET ESTERASE/SWISS CHEESE D.MELANOGASTER"/>
    <property type="match status" value="1"/>
</dbReference>
<evidence type="ECO:0000259" key="5">
    <source>
        <dbReference type="PROSITE" id="PS51635"/>
    </source>
</evidence>
<evidence type="ECO:0000256" key="3">
    <source>
        <dbReference type="ARBA" id="ARBA00023098"/>
    </source>
</evidence>
<feature type="short sequence motif" description="GXGXXG" evidence="4">
    <location>
        <begin position="31"/>
        <end position="36"/>
    </location>
</feature>
<keyword evidence="3 4" id="KW-0443">Lipid metabolism</keyword>
<feature type="short sequence motif" description="DGA/G" evidence="4">
    <location>
        <begin position="219"/>
        <end position="221"/>
    </location>
</feature>
<feature type="short sequence motif" description="GXSXG" evidence="4">
    <location>
        <begin position="58"/>
        <end position="62"/>
    </location>
</feature>
<dbReference type="Pfam" id="PF12536">
    <property type="entry name" value="DUF3734"/>
    <property type="match status" value="1"/>
</dbReference>
<dbReference type="InterPro" id="IPR016035">
    <property type="entry name" value="Acyl_Trfase/lysoPLipase"/>
</dbReference>
<feature type="active site" description="Proton acceptor" evidence="4">
    <location>
        <position position="219"/>
    </location>
</feature>
<keyword evidence="7" id="KW-1185">Reference proteome</keyword>
<dbReference type="InterPro" id="IPR050301">
    <property type="entry name" value="NTE"/>
</dbReference>
<evidence type="ECO:0000256" key="1">
    <source>
        <dbReference type="ARBA" id="ARBA00022801"/>
    </source>
</evidence>
<dbReference type="OrthoDB" id="9807112at2"/>
<dbReference type="SUPFAM" id="SSF52151">
    <property type="entry name" value="FabD/lysophospholipase-like"/>
    <property type="match status" value="1"/>
</dbReference>
<dbReference type="Gene3D" id="3.40.1090.10">
    <property type="entry name" value="Cytosolic phospholipase A2 catalytic domain"/>
    <property type="match status" value="2"/>
</dbReference>
<dbReference type="EMBL" id="CP042582">
    <property type="protein sequence ID" value="QEX22681.1"/>
    <property type="molecule type" value="Genomic_DNA"/>
</dbReference>
<organism evidence="6 7">
    <name type="scientific">Hypericibacter adhaerens</name>
    <dbReference type="NCBI Taxonomy" id="2602016"/>
    <lineage>
        <taxon>Bacteria</taxon>
        <taxon>Pseudomonadati</taxon>
        <taxon>Pseudomonadota</taxon>
        <taxon>Alphaproteobacteria</taxon>
        <taxon>Rhodospirillales</taxon>
        <taxon>Dongiaceae</taxon>
        <taxon>Hypericibacter</taxon>
    </lineage>
</organism>
<dbReference type="GO" id="GO:0016042">
    <property type="term" value="P:lipid catabolic process"/>
    <property type="evidence" value="ECO:0007669"/>
    <property type="project" value="UniProtKB-UniRule"/>
</dbReference>
<evidence type="ECO:0000313" key="6">
    <source>
        <dbReference type="EMBL" id="QEX22681.1"/>
    </source>
</evidence>
<evidence type="ECO:0000256" key="2">
    <source>
        <dbReference type="ARBA" id="ARBA00022963"/>
    </source>
</evidence>
<dbReference type="PROSITE" id="PS51635">
    <property type="entry name" value="PNPLA"/>
    <property type="match status" value="1"/>
</dbReference>
<dbReference type="Pfam" id="PF01734">
    <property type="entry name" value="Patatin"/>
    <property type="match status" value="1"/>
</dbReference>
<name>A0A5J6MZB9_9PROT</name>
<feature type="active site" description="Nucleophile" evidence="4">
    <location>
        <position position="60"/>
    </location>
</feature>
<feature type="domain" description="PNPLA" evidence="5">
    <location>
        <begin position="27"/>
        <end position="232"/>
    </location>
</feature>
<gene>
    <name evidence="6" type="ORF">FRZ61_26130</name>
</gene>
<sequence>MDAQTPVRHKARIAGGWRPERCDRIALVLQGGGALGAYQAGVYQALHEAGIEPDWLSGVSIGAINAAIIAGNLPDRRLDRLKMFWQRITERKIWHYTPDGDIYRKIRNGISSALTVAQGQPGFFEPRFPGPWFTAAGAKDATSYYDSAPLRETLLELVDFDLINDHGARLSVGAVNVLTGNFMYFDNEKEVLEPEHIMASGALPPALPMIKLGTDYYWDGGIVSNTPLQYLLDQEDRLNTLAFQVDLFSARGTMPRDIQDVMARQKDIVYSSRTRYNTDVYRRLHKWKTLYGQALQKMPDELLSEEERKLRVELSDLPEIVILQLIYQQKAYEGHAKDYEFSGTSMREHWQSGYEDTKATLKKKNWIEMPPEGSGCVVHDVHRQED</sequence>
<dbReference type="Proteomes" id="UP000325797">
    <property type="component" value="Chromosome"/>
</dbReference>
<dbReference type="PANTHER" id="PTHR14226:SF57">
    <property type="entry name" value="BLR7027 PROTEIN"/>
    <property type="match status" value="1"/>
</dbReference>
<dbReference type="GO" id="GO:0016787">
    <property type="term" value="F:hydrolase activity"/>
    <property type="evidence" value="ECO:0007669"/>
    <property type="project" value="UniProtKB-UniRule"/>
</dbReference>
<reference evidence="6 7" key="1">
    <citation type="submission" date="2019-08" db="EMBL/GenBank/DDBJ databases">
        <title>Hyperibacter terrae gen. nov., sp. nov. and Hyperibacter viscosus sp. nov., two new members in the family Rhodospirillaceae isolated from the rhizosphere of Hypericum perforatum.</title>
        <authorList>
            <person name="Noviana Z."/>
        </authorList>
    </citation>
    <scope>NUCLEOTIDE SEQUENCE [LARGE SCALE GENOMIC DNA]</scope>
    <source>
        <strain evidence="6 7">R5959</strain>
    </source>
</reference>
<dbReference type="InterPro" id="IPR002641">
    <property type="entry name" value="PNPLA_dom"/>
</dbReference>
<accession>A0A5J6MZB9</accession>